<dbReference type="Proteomes" id="UP000759131">
    <property type="component" value="Unassembled WGS sequence"/>
</dbReference>
<keyword evidence="1" id="KW-0472">Membrane</keyword>
<name>A0A7R9QMR4_9ACAR</name>
<gene>
    <name evidence="2" type="ORF">OSB1V03_LOCUS23433</name>
</gene>
<keyword evidence="1" id="KW-1133">Transmembrane helix</keyword>
<dbReference type="EMBL" id="CAJPIZ010058583">
    <property type="protein sequence ID" value="CAG2123488.1"/>
    <property type="molecule type" value="Genomic_DNA"/>
</dbReference>
<evidence type="ECO:0000256" key="1">
    <source>
        <dbReference type="SAM" id="Phobius"/>
    </source>
</evidence>
<proteinExistence type="predicted"/>
<dbReference type="Gene3D" id="1.20.5.930">
    <property type="entry name" value="Bicelle-embedded integrin alpha(iib) transmembrane segment"/>
    <property type="match status" value="1"/>
</dbReference>
<accession>A0A7R9QMR4</accession>
<sequence length="105" mass="12046">EQISTDFVFKRIDLKPEPIAKWIIFVSIAVGLVILAIITIILLKFGFFRRTKPQTEDTNEWVTPNSDDQQIERNSLLEVEELNDNDFGDQIQHVNSSNQTNGLKS</sequence>
<dbReference type="AlphaFoldDB" id="A0A7R9QMR4"/>
<reference evidence="2" key="1">
    <citation type="submission" date="2020-11" db="EMBL/GenBank/DDBJ databases">
        <authorList>
            <person name="Tran Van P."/>
        </authorList>
    </citation>
    <scope>NUCLEOTIDE SEQUENCE</scope>
</reference>
<dbReference type="EMBL" id="OC913158">
    <property type="protein sequence ID" value="CAD7651581.1"/>
    <property type="molecule type" value="Genomic_DNA"/>
</dbReference>
<evidence type="ECO:0000313" key="3">
    <source>
        <dbReference type="Proteomes" id="UP000759131"/>
    </source>
</evidence>
<keyword evidence="3" id="KW-1185">Reference proteome</keyword>
<protein>
    <submittedName>
        <fullName evidence="2">Uncharacterized protein</fullName>
    </submittedName>
</protein>
<evidence type="ECO:0000313" key="2">
    <source>
        <dbReference type="EMBL" id="CAD7651581.1"/>
    </source>
</evidence>
<keyword evidence="1" id="KW-0812">Transmembrane</keyword>
<organism evidence="2">
    <name type="scientific">Medioppia subpectinata</name>
    <dbReference type="NCBI Taxonomy" id="1979941"/>
    <lineage>
        <taxon>Eukaryota</taxon>
        <taxon>Metazoa</taxon>
        <taxon>Ecdysozoa</taxon>
        <taxon>Arthropoda</taxon>
        <taxon>Chelicerata</taxon>
        <taxon>Arachnida</taxon>
        <taxon>Acari</taxon>
        <taxon>Acariformes</taxon>
        <taxon>Sarcoptiformes</taxon>
        <taxon>Oribatida</taxon>
        <taxon>Brachypylina</taxon>
        <taxon>Oppioidea</taxon>
        <taxon>Oppiidae</taxon>
        <taxon>Medioppia</taxon>
    </lineage>
</organism>
<feature type="non-terminal residue" evidence="2">
    <location>
        <position position="1"/>
    </location>
</feature>
<feature type="transmembrane region" description="Helical" evidence="1">
    <location>
        <begin position="19"/>
        <end position="43"/>
    </location>
</feature>